<keyword evidence="2" id="KW-1133">Transmembrane helix</keyword>
<keyword evidence="2" id="KW-0472">Membrane</keyword>
<keyword evidence="4" id="KW-1185">Reference proteome</keyword>
<feature type="compositionally biased region" description="Pro residues" evidence="1">
    <location>
        <begin position="70"/>
        <end position="80"/>
    </location>
</feature>
<organism evidence="3 4">
    <name type="scientific">Phyllosticta citriasiana</name>
    <dbReference type="NCBI Taxonomy" id="595635"/>
    <lineage>
        <taxon>Eukaryota</taxon>
        <taxon>Fungi</taxon>
        <taxon>Dikarya</taxon>
        <taxon>Ascomycota</taxon>
        <taxon>Pezizomycotina</taxon>
        <taxon>Dothideomycetes</taxon>
        <taxon>Dothideomycetes incertae sedis</taxon>
        <taxon>Botryosphaeriales</taxon>
        <taxon>Phyllostictaceae</taxon>
        <taxon>Phyllosticta</taxon>
    </lineage>
</organism>
<feature type="compositionally biased region" description="Polar residues" evidence="1">
    <location>
        <begin position="98"/>
        <end position="107"/>
    </location>
</feature>
<evidence type="ECO:0000256" key="2">
    <source>
        <dbReference type="SAM" id="Phobius"/>
    </source>
</evidence>
<feature type="transmembrane region" description="Helical" evidence="2">
    <location>
        <begin position="6"/>
        <end position="21"/>
    </location>
</feature>
<dbReference type="Proteomes" id="UP001363622">
    <property type="component" value="Unassembled WGS sequence"/>
</dbReference>
<dbReference type="EMBL" id="JBBPHU010000002">
    <property type="protein sequence ID" value="KAK7521586.1"/>
    <property type="molecule type" value="Genomic_DNA"/>
</dbReference>
<protein>
    <recommendedName>
        <fullName evidence="5">Secreted protein</fullName>
    </recommendedName>
</protein>
<gene>
    <name evidence="3" type="ORF">IWZ03DRAFT_368966</name>
</gene>
<evidence type="ECO:0000313" key="4">
    <source>
        <dbReference type="Proteomes" id="UP001363622"/>
    </source>
</evidence>
<accession>A0ABR1KWK4</accession>
<keyword evidence="2" id="KW-0812">Transmembrane</keyword>
<evidence type="ECO:0008006" key="5">
    <source>
        <dbReference type="Google" id="ProtNLM"/>
    </source>
</evidence>
<evidence type="ECO:0000256" key="1">
    <source>
        <dbReference type="SAM" id="MobiDB-lite"/>
    </source>
</evidence>
<name>A0ABR1KWK4_9PEZI</name>
<reference evidence="3 4" key="1">
    <citation type="submission" date="2024-04" db="EMBL/GenBank/DDBJ databases">
        <title>Phyllosticta paracitricarpa is synonymous to the EU quarantine fungus P. citricarpa based on phylogenomic analyses.</title>
        <authorList>
            <consortium name="Lawrence Berkeley National Laboratory"/>
            <person name="Van Ingen-Buijs V.A."/>
            <person name="Van Westerhoven A.C."/>
            <person name="Haridas S."/>
            <person name="Skiadas P."/>
            <person name="Martin F."/>
            <person name="Groenewald J.Z."/>
            <person name="Crous P.W."/>
            <person name="Seidl M.F."/>
        </authorList>
    </citation>
    <scope>NUCLEOTIDE SEQUENCE [LARGE SCALE GENOMIC DNA]</scope>
    <source>
        <strain evidence="3 4">CBS 123371</strain>
    </source>
</reference>
<evidence type="ECO:0000313" key="3">
    <source>
        <dbReference type="EMBL" id="KAK7521586.1"/>
    </source>
</evidence>
<feature type="region of interest" description="Disordered" evidence="1">
    <location>
        <begin position="48"/>
        <end position="107"/>
    </location>
</feature>
<proteinExistence type="predicted"/>
<sequence length="107" mass="12496">MSRVRRSYIMLLLVLMWRRWLKRLRRRRRMMSFCWTRPFTPAWRRLSEGGLSLRSSPSDPKTAARSTSTKPPPPPPPPPLLTNHRASRLSVRVPPAATTKTNPQPRQ</sequence>
<feature type="compositionally biased region" description="Low complexity" evidence="1">
    <location>
        <begin position="48"/>
        <end position="58"/>
    </location>
</feature>
<comment type="caution">
    <text evidence="3">The sequence shown here is derived from an EMBL/GenBank/DDBJ whole genome shotgun (WGS) entry which is preliminary data.</text>
</comment>